<dbReference type="InterPro" id="IPR036249">
    <property type="entry name" value="Thioredoxin-like_sf"/>
</dbReference>
<dbReference type="PANTHER" id="PTHR44051:SF9">
    <property type="entry name" value="GLUTATHIONE S-TRANSFERASE 1"/>
    <property type="match status" value="1"/>
</dbReference>
<dbReference type="PROSITE" id="PS50404">
    <property type="entry name" value="GST_NTER"/>
    <property type="match status" value="1"/>
</dbReference>
<feature type="domain" description="GST N-terminal" evidence="2">
    <location>
        <begin position="1"/>
        <end position="82"/>
    </location>
</feature>
<dbReference type="SUPFAM" id="SSF52833">
    <property type="entry name" value="Thioredoxin-like"/>
    <property type="match status" value="1"/>
</dbReference>
<dbReference type="STRING" id="383855.M3ARG0"/>
<dbReference type="InterPro" id="IPR004046">
    <property type="entry name" value="GST_C"/>
</dbReference>
<organism evidence="4 5">
    <name type="scientific">Pseudocercospora fijiensis (strain CIRAD86)</name>
    <name type="common">Black leaf streak disease fungus</name>
    <name type="synonym">Mycosphaerella fijiensis</name>
    <dbReference type="NCBI Taxonomy" id="383855"/>
    <lineage>
        <taxon>Eukaryota</taxon>
        <taxon>Fungi</taxon>
        <taxon>Dikarya</taxon>
        <taxon>Ascomycota</taxon>
        <taxon>Pezizomycotina</taxon>
        <taxon>Dothideomycetes</taxon>
        <taxon>Dothideomycetidae</taxon>
        <taxon>Mycosphaerellales</taxon>
        <taxon>Mycosphaerellaceae</taxon>
        <taxon>Pseudocercospora</taxon>
    </lineage>
</organism>
<dbReference type="GeneID" id="19331207"/>
<dbReference type="RefSeq" id="XP_007930321.1">
    <property type="nucleotide sequence ID" value="XM_007932130.1"/>
</dbReference>
<dbReference type="AlphaFoldDB" id="M3ARG0"/>
<dbReference type="OrthoDB" id="2309723at2759"/>
<feature type="domain" description="GST C-terminal" evidence="3">
    <location>
        <begin position="68"/>
        <end position="193"/>
    </location>
</feature>
<dbReference type="EMBL" id="KB446562">
    <property type="protein sequence ID" value="EME79658.1"/>
    <property type="molecule type" value="Genomic_DNA"/>
</dbReference>
<dbReference type="InterPro" id="IPR036282">
    <property type="entry name" value="Glutathione-S-Trfase_C_sf"/>
</dbReference>
<evidence type="ECO:0000313" key="5">
    <source>
        <dbReference type="Proteomes" id="UP000016932"/>
    </source>
</evidence>
<dbReference type="Gene3D" id="3.40.30.10">
    <property type="entry name" value="Glutaredoxin"/>
    <property type="match status" value="1"/>
</dbReference>
<dbReference type="VEuPathDB" id="FungiDB:MYCFIDRAFT_142152"/>
<evidence type="ECO:0000259" key="3">
    <source>
        <dbReference type="PROSITE" id="PS50405"/>
    </source>
</evidence>
<reference evidence="4 5" key="1">
    <citation type="journal article" date="2012" name="PLoS Pathog.">
        <title>Diverse lifestyles and strategies of plant pathogenesis encoded in the genomes of eighteen Dothideomycetes fungi.</title>
        <authorList>
            <person name="Ohm R.A."/>
            <person name="Feau N."/>
            <person name="Henrissat B."/>
            <person name="Schoch C.L."/>
            <person name="Horwitz B.A."/>
            <person name="Barry K.W."/>
            <person name="Condon B.J."/>
            <person name="Copeland A.C."/>
            <person name="Dhillon B."/>
            <person name="Glaser F."/>
            <person name="Hesse C.N."/>
            <person name="Kosti I."/>
            <person name="LaButti K."/>
            <person name="Lindquist E.A."/>
            <person name="Lucas S."/>
            <person name="Salamov A.A."/>
            <person name="Bradshaw R.E."/>
            <person name="Ciuffetti L."/>
            <person name="Hamelin R.C."/>
            <person name="Kema G.H.J."/>
            <person name="Lawrence C."/>
            <person name="Scott J.A."/>
            <person name="Spatafora J.W."/>
            <person name="Turgeon B.G."/>
            <person name="de Wit P.J.G.M."/>
            <person name="Zhong S."/>
            <person name="Goodwin S.B."/>
            <person name="Grigoriev I.V."/>
        </authorList>
    </citation>
    <scope>NUCLEOTIDE SEQUENCE [LARGE SCALE GENOMIC DNA]</scope>
    <source>
        <strain evidence="4 5">CIRAD86</strain>
    </source>
</reference>
<sequence>MSSIKLFFLQASRSIRTAWQLEELGLNYELKFAPRENGVAPPAFKKEAGGLGKFPSLEDEGIMYYESGDPQRYKALQWVHASEGMFLLHGLACLYAKWFQQDGDVQKTQEGMSKNLIKDMDYLQSELEKSSGKFLLGDKLTVADVMMHFSARFIIVRELGTMGNRWPKIEEWLDLCEAQPAYQAAVKKTGHQL</sequence>
<gene>
    <name evidence="4" type="ORF">MYCFIDRAFT_142152</name>
</gene>
<dbReference type="Proteomes" id="UP000016932">
    <property type="component" value="Unassembled WGS sequence"/>
</dbReference>
<evidence type="ECO:0000259" key="2">
    <source>
        <dbReference type="PROSITE" id="PS50404"/>
    </source>
</evidence>
<protein>
    <recommendedName>
        <fullName evidence="6">Glutathione S-transferase</fullName>
    </recommendedName>
</protein>
<dbReference type="SUPFAM" id="SSF47616">
    <property type="entry name" value="GST C-terminal domain-like"/>
    <property type="match status" value="1"/>
</dbReference>
<dbReference type="Gene3D" id="1.20.1050.10">
    <property type="match status" value="1"/>
</dbReference>
<dbReference type="HOGENOM" id="CLU_011226_15_3_1"/>
<dbReference type="KEGG" id="pfj:MYCFIDRAFT_142152"/>
<dbReference type="Pfam" id="PF13417">
    <property type="entry name" value="GST_N_3"/>
    <property type="match status" value="1"/>
</dbReference>
<evidence type="ECO:0008006" key="6">
    <source>
        <dbReference type="Google" id="ProtNLM"/>
    </source>
</evidence>
<dbReference type="InterPro" id="IPR004045">
    <property type="entry name" value="Glutathione_S-Trfase_N"/>
</dbReference>
<name>M3ARG0_PSEFD</name>
<keyword evidence="5" id="KW-1185">Reference proteome</keyword>
<dbReference type="Pfam" id="PF14497">
    <property type="entry name" value="GST_C_3"/>
    <property type="match status" value="1"/>
</dbReference>
<dbReference type="PROSITE" id="PS50405">
    <property type="entry name" value="GST_CTER"/>
    <property type="match status" value="1"/>
</dbReference>
<comment type="similarity">
    <text evidence="1">Belongs to the GST superfamily.</text>
</comment>
<evidence type="ECO:0000313" key="4">
    <source>
        <dbReference type="EMBL" id="EME79658.1"/>
    </source>
</evidence>
<dbReference type="eggNOG" id="KOG0867">
    <property type="taxonomic scope" value="Eukaryota"/>
</dbReference>
<proteinExistence type="inferred from homology"/>
<dbReference type="InterPro" id="IPR010987">
    <property type="entry name" value="Glutathione-S-Trfase_C-like"/>
</dbReference>
<evidence type="ECO:0000256" key="1">
    <source>
        <dbReference type="ARBA" id="ARBA00007409"/>
    </source>
</evidence>
<dbReference type="PANTHER" id="PTHR44051">
    <property type="entry name" value="GLUTATHIONE S-TRANSFERASE-RELATED"/>
    <property type="match status" value="1"/>
</dbReference>
<accession>M3ARG0</accession>